<dbReference type="Gene3D" id="4.10.490.10">
    <property type="entry name" value="High potential iron-sulphur protein"/>
    <property type="match status" value="1"/>
</dbReference>
<comment type="caution">
    <text evidence="1">The sequence shown here is derived from an EMBL/GenBank/DDBJ whole genome shotgun (WGS) entry which is preliminary data.</text>
</comment>
<organism evidence="1">
    <name type="scientific">marine sediment metagenome</name>
    <dbReference type="NCBI Taxonomy" id="412755"/>
    <lineage>
        <taxon>unclassified sequences</taxon>
        <taxon>metagenomes</taxon>
        <taxon>ecological metagenomes</taxon>
    </lineage>
</organism>
<name>A0A0F9CSR2_9ZZZZ</name>
<gene>
    <name evidence="1" type="ORF">LCGC14_2573410</name>
</gene>
<dbReference type="InterPro" id="IPR036369">
    <property type="entry name" value="HIPIP_sf"/>
</dbReference>
<dbReference type="AlphaFoldDB" id="A0A0F9CSR2"/>
<protein>
    <submittedName>
        <fullName evidence="1">Uncharacterized protein</fullName>
    </submittedName>
</protein>
<reference evidence="1" key="1">
    <citation type="journal article" date="2015" name="Nature">
        <title>Complex archaea that bridge the gap between prokaryotes and eukaryotes.</title>
        <authorList>
            <person name="Spang A."/>
            <person name="Saw J.H."/>
            <person name="Jorgensen S.L."/>
            <person name="Zaremba-Niedzwiedzka K."/>
            <person name="Martijn J."/>
            <person name="Lind A.E."/>
            <person name="van Eijk R."/>
            <person name="Schleper C."/>
            <person name="Guy L."/>
            <person name="Ettema T.J."/>
        </authorList>
    </citation>
    <scope>NUCLEOTIDE SEQUENCE</scope>
</reference>
<dbReference type="SUPFAM" id="SSF57652">
    <property type="entry name" value="HIPIP (high potential iron protein)"/>
    <property type="match status" value="1"/>
</dbReference>
<dbReference type="GO" id="GO:0009055">
    <property type="term" value="F:electron transfer activity"/>
    <property type="evidence" value="ECO:0007669"/>
    <property type="project" value="InterPro"/>
</dbReference>
<evidence type="ECO:0000313" key="1">
    <source>
        <dbReference type="EMBL" id="KKL08681.1"/>
    </source>
</evidence>
<sequence length="79" mass="9459">MAIKEQPPRYIKKAKAEVNYRNFQACRNCNYFYPTGICELVDGPISPEGVCNLWETMERPSVYRDKEFFQQEFSKKRNR</sequence>
<proteinExistence type="predicted"/>
<dbReference type="GO" id="GO:0019646">
    <property type="term" value="P:aerobic electron transport chain"/>
    <property type="evidence" value="ECO:0007669"/>
    <property type="project" value="InterPro"/>
</dbReference>
<accession>A0A0F9CSR2</accession>
<dbReference type="EMBL" id="LAZR01042784">
    <property type="protein sequence ID" value="KKL08681.1"/>
    <property type="molecule type" value="Genomic_DNA"/>
</dbReference>